<comment type="caution">
    <text evidence="4">The sequence shown here is derived from an EMBL/GenBank/DDBJ whole genome shotgun (WGS) entry which is preliminary data.</text>
</comment>
<dbReference type="AlphaFoldDB" id="A0A6B0GQG2"/>
<gene>
    <name evidence="4" type="ORF">GQS65_20890</name>
</gene>
<accession>A0A6B0GQG2</accession>
<reference evidence="4 5" key="1">
    <citation type="submission" date="2019-12" db="EMBL/GenBank/DDBJ databases">
        <title>Halocatena pleomorpha gen. nov. sp. nov., an extremely halophilic archaeon of family Halobacteriaceae isolated from saltpan soil.</title>
        <authorList>
            <person name="Pal Y."/>
            <person name="Verma A."/>
            <person name="Krishnamurthi S."/>
            <person name="Kumar P."/>
        </authorList>
    </citation>
    <scope>NUCLEOTIDE SEQUENCE [LARGE SCALE GENOMIC DNA]</scope>
    <source>
        <strain evidence="4 5">JCM 16495</strain>
    </source>
</reference>
<keyword evidence="2 4" id="KW-0378">Hydrolase</keyword>
<name>A0A6B0GQG2_9EURY</name>
<organism evidence="4 5">
    <name type="scientific">Halomarina oriensis</name>
    <dbReference type="NCBI Taxonomy" id="671145"/>
    <lineage>
        <taxon>Archaea</taxon>
        <taxon>Methanobacteriati</taxon>
        <taxon>Methanobacteriota</taxon>
        <taxon>Stenosarchaea group</taxon>
        <taxon>Halobacteria</taxon>
        <taxon>Halobacteriales</taxon>
        <taxon>Natronomonadaceae</taxon>
        <taxon>Halomarina</taxon>
    </lineage>
</organism>
<dbReference type="PANTHER" id="PTHR48081:SF8">
    <property type="entry name" value="ALPHA_BETA HYDROLASE FOLD-3 DOMAIN-CONTAINING PROTEIN-RELATED"/>
    <property type="match status" value="1"/>
</dbReference>
<dbReference type="Pfam" id="PF07859">
    <property type="entry name" value="Abhydrolase_3"/>
    <property type="match status" value="1"/>
</dbReference>
<dbReference type="SUPFAM" id="SSF53474">
    <property type="entry name" value="alpha/beta-Hydrolases"/>
    <property type="match status" value="1"/>
</dbReference>
<evidence type="ECO:0000256" key="1">
    <source>
        <dbReference type="ARBA" id="ARBA00010515"/>
    </source>
</evidence>
<keyword evidence="5" id="KW-1185">Reference proteome</keyword>
<dbReference type="InterPro" id="IPR013094">
    <property type="entry name" value="AB_hydrolase_3"/>
</dbReference>
<dbReference type="RefSeq" id="WP_368280402.1">
    <property type="nucleotide sequence ID" value="NZ_WSZK01000045.1"/>
</dbReference>
<dbReference type="PANTHER" id="PTHR48081">
    <property type="entry name" value="AB HYDROLASE SUPERFAMILY PROTEIN C4A8.06C"/>
    <property type="match status" value="1"/>
</dbReference>
<evidence type="ECO:0000313" key="4">
    <source>
        <dbReference type="EMBL" id="MWG36910.1"/>
    </source>
</evidence>
<dbReference type="EMBL" id="WSZK01000045">
    <property type="protein sequence ID" value="MWG36910.1"/>
    <property type="molecule type" value="Genomic_DNA"/>
</dbReference>
<feature type="domain" description="Alpha/beta hydrolase fold-3" evidence="3">
    <location>
        <begin position="82"/>
        <end position="285"/>
    </location>
</feature>
<dbReference type="Proteomes" id="UP000451471">
    <property type="component" value="Unassembled WGS sequence"/>
</dbReference>
<proteinExistence type="inferred from homology"/>
<dbReference type="InterPro" id="IPR029058">
    <property type="entry name" value="AB_hydrolase_fold"/>
</dbReference>
<dbReference type="InterPro" id="IPR050300">
    <property type="entry name" value="GDXG_lipolytic_enzyme"/>
</dbReference>
<protein>
    <submittedName>
        <fullName evidence="4">Alpha/beta hydrolase fold domain-containing protein</fullName>
    </submittedName>
</protein>
<dbReference type="PROSITE" id="PS01174">
    <property type="entry name" value="LIPASE_GDXG_SER"/>
    <property type="match status" value="1"/>
</dbReference>
<dbReference type="Gene3D" id="3.40.50.1820">
    <property type="entry name" value="alpha/beta hydrolase"/>
    <property type="match status" value="1"/>
</dbReference>
<sequence>MEAPEIHPQAQAYLDRQGRLPLFPLSERNLRLLRTVNRVANWFQNRNPPAVGATEDRTISGPDGDLPVRVYRPEGEGPFPTVVFFHGGGFVLGSIGGHDRFCRHLTRASDCVVVSVDYRLAPEHPFPAAVEDAYAAVEWAADSRAALDSDGRLAVAGDSAGGNLAAVVSLLAAERDGPNIDYQALLYPGVGMTGERDSEKHVGIVLLEEDLEWFRESYFGSDLTLRNPYADPYQAEDLSGVAPATVITAGYDPLRDGGKAYAERLVAAGVPVRFDNYDDMIHGFASAPGANGIDRAMEAVEQIADDLRDEFGLES</sequence>
<comment type="similarity">
    <text evidence="1">Belongs to the 'GDXG' lipolytic enzyme family.</text>
</comment>
<dbReference type="InterPro" id="IPR033140">
    <property type="entry name" value="Lipase_GDXG_put_SER_AS"/>
</dbReference>
<evidence type="ECO:0000259" key="3">
    <source>
        <dbReference type="Pfam" id="PF07859"/>
    </source>
</evidence>
<dbReference type="GO" id="GO:0016787">
    <property type="term" value="F:hydrolase activity"/>
    <property type="evidence" value="ECO:0007669"/>
    <property type="project" value="UniProtKB-KW"/>
</dbReference>
<evidence type="ECO:0000256" key="2">
    <source>
        <dbReference type="ARBA" id="ARBA00022801"/>
    </source>
</evidence>
<evidence type="ECO:0000313" key="5">
    <source>
        <dbReference type="Proteomes" id="UP000451471"/>
    </source>
</evidence>